<feature type="transmembrane region" description="Helical" evidence="1">
    <location>
        <begin position="30"/>
        <end position="51"/>
    </location>
</feature>
<keyword evidence="1" id="KW-0472">Membrane</keyword>
<dbReference type="STRING" id="797302.Halru_2309"/>
<evidence type="ECO:0000259" key="2">
    <source>
        <dbReference type="Pfam" id="PF24460"/>
    </source>
</evidence>
<evidence type="ECO:0000313" key="3">
    <source>
        <dbReference type="EMBL" id="AGB16894.1"/>
    </source>
</evidence>
<protein>
    <recommendedName>
        <fullName evidence="2">DUF7575 domain-containing protein</fullName>
    </recommendedName>
</protein>
<accession>L0IDR3</accession>
<dbReference type="EMBL" id="CP003050">
    <property type="protein sequence ID" value="AGB16894.1"/>
    <property type="molecule type" value="Genomic_DNA"/>
</dbReference>
<sequence>MSWIRAVVAVGLSLLVPGAGHVVIRDWGRAVLFGALFVTSVVLLLPVEQLWAIAGDGSMTSAGSMQETMTELSETVDGETDTIDRFTLLFLSLFAAIHAGTQAFGLTDTPGADEDVAACPTCGKPLDEELSFCHWCTTRLDEGDQVAP</sequence>
<evidence type="ECO:0000313" key="4">
    <source>
        <dbReference type="Proteomes" id="UP000010846"/>
    </source>
</evidence>
<evidence type="ECO:0000256" key="1">
    <source>
        <dbReference type="SAM" id="Phobius"/>
    </source>
</evidence>
<keyword evidence="4" id="KW-1185">Reference proteome</keyword>
<gene>
    <name evidence="3" type="ordered locus">Halru_2309</name>
</gene>
<proteinExistence type="predicted"/>
<dbReference type="RefSeq" id="WP_015301501.1">
    <property type="nucleotide sequence ID" value="NC_019964.1"/>
</dbReference>
<dbReference type="HOGENOM" id="CLU_143268_0_0_2"/>
<dbReference type="AlphaFoldDB" id="L0IDR3"/>
<keyword evidence="1" id="KW-0812">Transmembrane</keyword>
<dbReference type="eggNOG" id="arCOG03295">
    <property type="taxonomic scope" value="Archaea"/>
</dbReference>
<dbReference type="InterPro" id="IPR055997">
    <property type="entry name" value="DUF7575"/>
</dbReference>
<dbReference type="OrthoDB" id="204947at2157"/>
<dbReference type="Proteomes" id="UP000010846">
    <property type="component" value="Chromosome"/>
</dbReference>
<dbReference type="KEGG" id="hru:Halru_2309"/>
<name>L0IDR3_HALRX</name>
<dbReference type="Pfam" id="PF24460">
    <property type="entry name" value="DUF7575"/>
    <property type="match status" value="1"/>
</dbReference>
<reference evidence="3" key="1">
    <citation type="submission" date="2011-09" db="EMBL/GenBank/DDBJ databases">
        <title>Complete sequence of Halovivax ruber XH-70.</title>
        <authorList>
            <consortium name="US DOE Joint Genome Institute"/>
            <person name="Lucas S."/>
            <person name="Han J."/>
            <person name="Lapidus A."/>
            <person name="Cheng J.-F."/>
            <person name="Goodwin L."/>
            <person name="Pitluck S."/>
            <person name="Peters L."/>
            <person name="Mikhailova N."/>
            <person name="Davenport K."/>
            <person name="Detter J.C."/>
            <person name="Han C."/>
            <person name="Tapia R."/>
            <person name="Land M."/>
            <person name="Hauser L."/>
            <person name="Kyrpides N."/>
            <person name="Ivanova N."/>
            <person name="Pagani I."/>
            <person name="Sproer C."/>
            <person name="Anderson I."/>
            <person name="Woyke T."/>
        </authorList>
    </citation>
    <scope>NUCLEOTIDE SEQUENCE</scope>
    <source>
        <strain evidence="3">XH-70</strain>
    </source>
</reference>
<feature type="domain" description="DUF7575" evidence="2">
    <location>
        <begin position="114"/>
        <end position="141"/>
    </location>
</feature>
<organism evidence="3 4">
    <name type="scientific">Halovivax ruber (strain DSM 18193 / JCM 13892 / XH-70)</name>
    <dbReference type="NCBI Taxonomy" id="797302"/>
    <lineage>
        <taxon>Archaea</taxon>
        <taxon>Methanobacteriati</taxon>
        <taxon>Methanobacteriota</taxon>
        <taxon>Stenosarchaea group</taxon>
        <taxon>Halobacteria</taxon>
        <taxon>Halobacteriales</taxon>
        <taxon>Natrialbaceae</taxon>
        <taxon>Halovivax</taxon>
    </lineage>
</organism>
<dbReference type="GeneID" id="14376817"/>
<keyword evidence="1" id="KW-1133">Transmembrane helix</keyword>